<comment type="caution">
    <text evidence="1">The sequence shown here is derived from an EMBL/GenBank/DDBJ whole genome shotgun (WGS) entry which is preliminary data.</text>
</comment>
<proteinExistence type="predicted"/>
<reference evidence="1" key="1">
    <citation type="submission" date="2022-07" db="EMBL/GenBank/DDBJ databases">
        <title>Genome Sequence of Xylaria arbuscula.</title>
        <authorList>
            <person name="Buettner E."/>
        </authorList>
    </citation>
    <scope>NUCLEOTIDE SEQUENCE</scope>
    <source>
        <strain evidence="1">VT107</strain>
    </source>
</reference>
<gene>
    <name evidence="1" type="ORF">NPX13_g1278</name>
</gene>
<protein>
    <submittedName>
        <fullName evidence="1">Uncharacterized protein</fullName>
    </submittedName>
</protein>
<sequence length="173" mass="19221">MVHLASSTEFIMPAKDAKHGRAIGVETLSRPSTVAFKMCHSCETHDAPAPARRLATGTNAFIMPAQKSLIRTYSGKPQEAQNASGHFTYYFQRSSFQPVLGILVLGHADEYHGAEFDALGQNKKVPLLNNEHAQHVKRLQSQGQHHDHRQDRTHIPGLISIQRSLPLNKVLKT</sequence>
<name>A0A9W8NMS8_9PEZI</name>
<dbReference type="EMBL" id="JANPWZ010000112">
    <property type="protein sequence ID" value="KAJ3579287.1"/>
    <property type="molecule type" value="Genomic_DNA"/>
</dbReference>
<evidence type="ECO:0000313" key="1">
    <source>
        <dbReference type="EMBL" id="KAJ3579287.1"/>
    </source>
</evidence>
<accession>A0A9W8NMS8</accession>
<keyword evidence="2" id="KW-1185">Reference proteome</keyword>
<dbReference type="AlphaFoldDB" id="A0A9W8NMS8"/>
<dbReference type="Proteomes" id="UP001148614">
    <property type="component" value="Unassembled WGS sequence"/>
</dbReference>
<organism evidence="1 2">
    <name type="scientific">Xylaria arbuscula</name>
    <dbReference type="NCBI Taxonomy" id="114810"/>
    <lineage>
        <taxon>Eukaryota</taxon>
        <taxon>Fungi</taxon>
        <taxon>Dikarya</taxon>
        <taxon>Ascomycota</taxon>
        <taxon>Pezizomycotina</taxon>
        <taxon>Sordariomycetes</taxon>
        <taxon>Xylariomycetidae</taxon>
        <taxon>Xylariales</taxon>
        <taxon>Xylariaceae</taxon>
        <taxon>Xylaria</taxon>
    </lineage>
</organism>
<evidence type="ECO:0000313" key="2">
    <source>
        <dbReference type="Proteomes" id="UP001148614"/>
    </source>
</evidence>